<proteinExistence type="predicted"/>
<evidence type="ECO:0000313" key="2">
    <source>
        <dbReference type="Proteomes" id="UP000199371"/>
    </source>
</evidence>
<dbReference type="RefSeq" id="WP_092797045.1">
    <property type="nucleotide sequence ID" value="NZ_FNXF01000027.1"/>
</dbReference>
<name>A0A1H6NR64_9GAMM</name>
<dbReference type="AlphaFoldDB" id="A0A1H6NR64"/>
<accession>A0A1H6NR64</accession>
<sequence length="256" mass="29840">MNPAEMIQRAAEVCLTNVPRLIYRGRIFDYLYTHKVGDRLPRGKSFQYFRGMEKCATWDKEVHDFNFKIHNKMYASRLSPLLLSQVTFLSYLAIHYKAPLDAESVFNVIELLEGESTNRSTALLKHKIPFEENGPYSGYEHSHVAVLPNSYLEMLKKSSNQKRIVRHTAICPSLSVNFKKIENEIMSKTSHKEGRMTGFWLISRFIDNNNFYMGLFPHSRGAAKTITSKMHPDDKKICLQLQESERLLKLKYKKRK</sequence>
<dbReference type="Proteomes" id="UP000199371">
    <property type="component" value="Unassembled WGS sequence"/>
</dbReference>
<organism evidence="1 2">
    <name type="scientific">Rheinheimera pacifica</name>
    <dbReference type="NCBI Taxonomy" id="173990"/>
    <lineage>
        <taxon>Bacteria</taxon>
        <taxon>Pseudomonadati</taxon>
        <taxon>Pseudomonadota</taxon>
        <taxon>Gammaproteobacteria</taxon>
        <taxon>Chromatiales</taxon>
        <taxon>Chromatiaceae</taxon>
        <taxon>Rheinheimera</taxon>
    </lineage>
</organism>
<dbReference type="EMBL" id="FNXF01000027">
    <property type="protein sequence ID" value="SEI13185.1"/>
    <property type="molecule type" value="Genomic_DNA"/>
</dbReference>
<gene>
    <name evidence="1" type="ORF">SAMN05660691_04061</name>
</gene>
<dbReference type="OrthoDB" id="7058927at2"/>
<reference evidence="2" key="1">
    <citation type="submission" date="2016-10" db="EMBL/GenBank/DDBJ databases">
        <authorList>
            <person name="Varghese N."/>
            <person name="Submissions S."/>
        </authorList>
    </citation>
    <scope>NUCLEOTIDE SEQUENCE [LARGE SCALE GENOMIC DNA]</scope>
    <source>
        <strain evidence="2">DSM 17616</strain>
    </source>
</reference>
<keyword evidence="2" id="KW-1185">Reference proteome</keyword>
<protein>
    <submittedName>
        <fullName evidence="1">Uncharacterized protein</fullName>
    </submittedName>
</protein>
<evidence type="ECO:0000313" key="1">
    <source>
        <dbReference type="EMBL" id="SEI13185.1"/>
    </source>
</evidence>